<evidence type="ECO:0000313" key="2">
    <source>
        <dbReference type="Proteomes" id="UP000027195"/>
    </source>
</evidence>
<gene>
    <name evidence="1" type="ORF">BOTBODRAFT_48294</name>
</gene>
<dbReference type="EMBL" id="KL198093">
    <property type="protein sequence ID" value="KDQ08222.1"/>
    <property type="molecule type" value="Genomic_DNA"/>
</dbReference>
<dbReference type="InParanoid" id="A0A067M8N4"/>
<evidence type="ECO:0000313" key="1">
    <source>
        <dbReference type="EMBL" id="KDQ08222.1"/>
    </source>
</evidence>
<sequence>MAELGVVRLPCLRMTHLGMLESALVHSILSALSAPSIRSVLAIYAEPVDLHSILPSNSHLLEIIPFLPRTRHPWIREELDQDMRCWVLHSCCCRLPQHLDYGAGSLTLCGRTAARQVVQAVISSIGRDLPFVNLEALSVVSVDAEMLAAYTAMLGNLCTITFLELQACSIDAVQALVVTDISHLCPLLQELTLDRVDVDDTCLIASAKSRVLGGDYPMHLRRIIVKGCKQITAFGVNELADLFIGVGSVDCSVDGGGHSAH</sequence>
<proteinExistence type="predicted"/>
<reference evidence="2" key="1">
    <citation type="journal article" date="2014" name="Proc. Natl. Acad. Sci. U.S.A.">
        <title>Extensive sampling of basidiomycete genomes demonstrates inadequacy of the white-rot/brown-rot paradigm for wood decay fungi.</title>
        <authorList>
            <person name="Riley R."/>
            <person name="Salamov A.A."/>
            <person name="Brown D.W."/>
            <person name="Nagy L.G."/>
            <person name="Floudas D."/>
            <person name="Held B.W."/>
            <person name="Levasseur A."/>
            <person name="Lombard V."/>
            <person name="Morin E."/>
            <person name="Otillar R."/>
            <person name="Lindquist E.A."/>
            <person name="Sun H."/>
            <person name="LaButti K.M."/>
            <person name="Schmutz J."/>
            <person name="Jabbour D."/>
            <person name="Luo H."/>
            <person name="Baker S.E."/>
            <person name="Pisabarro A.G."/>
            <person name="Walton J.D."/>
            <person name="Blanchette R.A."/>
            <person name="Henrissat B."/>
            <person name="Martin F."/>
            <person name="Cullen D."/>
            <person name="Hibbett D.S."/>
            <person name="Grigoriev I.V."/>
        </authorList>
    </citation>
    <scope>NUCLEOTIDE SEQUENCE [LARGE SCALE GENOMIC DNA]</scope>
    <source>
        <strain evidence="2">FD-172 SS1</strain>
    </source>
</reference>
<dbReference type="SUPFAM" id="SSF52047">
    <property type="entry name" value="RNI-like"/>
    <property type="match status" value="1"/>
</dbReference>
<keyword evidence="2" id="KW-1185">Reference proteome</keyword>
<dbReference type="AlphaFoldDB" id="A0A067M8N4"/>
<dbReference type="InterPro" id="IPR032675">
    <property type="entry name" value="LRR_dom_sf"/>
</dbReference>
<evidence type="ECO:0008006" key="3">
    <source>
        <dbReference type="Google" id="ProtNLM"/>
    </source>
</evidence>
<organism evidence="1 2">
    <name type="scientific">Botryobasidium botryosum (strain FD-172 SS1)</name>
    <dbReference type="NCBI Taxonomy" id="930990"/>
    <lineage>
        <taxon>Eukaryota</taxon>
        <taxon>Fungi</taxon>
        <taxon>Dikarya</taxon>
        <taxon>Basidiomycota</taxon>
        <taxon>Agaricomycotina</taxon>
        <taxon>Agaricomycetes</taxon>
        <taxon>Cantharellales</taxon>
        <taxon>Botryobasidiaceae</taxon>
        <taxon>Botryobasidium</taxon>
    </lineage>
</organism>
<name>A0A067M8N4_BOTB1</name>
<dbReference type="HOGENOM" id="CLU_1065559_0_0_1"/>
<dbReference type="Proteomes" id="UP000027195">
    <property type="component" value="Unassembled WGS sequence"/>
</dbReference>
<dbReference type="Gene3D" id="3.80.10.10">
    <property type="entry name" value="Ribonuclease Inhibitor"/>
    <property type="match status" value="1"/>
</dbReference>
<accession>A0A067M8N4</accession>
<dbReference type="STRING" id="930990.A0A067M8N4"/>
<protein>
    <recommendedName>
        <fullName evidence="3">F-box domain-containing protein</fullName>
    </recommendedName>
</protein>